<organism evidence="2 3">
    <name type="scientific">Brassica oleracea var. oleracea</name>
    <dbReference type="NCBI Taxonomy" id="109376"/>
    <lineage>
        <taxon>Eukaryota</taxon>
        <taxon>Viridiplantae</taxon>
        <taxon>Streptophyta</taxon>
        <taxon>Embryophyta</taxon>
        <taxon>Tracheophyta</taxon>
        <taxon>Spermatophyta</taxon>
        <taxon>Magnoliopsida</taxon>
        <taxon>eudicotyledons</taxon>
        <taxon>Gunneridae</taxon>
        <taxon>Pentapetalae</taxon>
        <taxon>rosids</taxon>
        <taxon>malvids</taxon>
        <taxon>Brassicales</taxon>
        <taxon>Brassicaceae</taxon>
        <taxon>Brassiceae</taxon>
        <taxon>Brassica</taxon>
    </lineage>
</organism>
<evidence type="ECO:0000256" key="1">
    <source>
        <dbReference type="ARBA" id="ARBA00010199"/>
    </source>
</evidence>
<name>A0A0D3EAU9_BRAOL</name>
<dbReference type="eggNOG" id="KOG1347">
    <property type="taxonomic scope" value="Eukaryota"/>
</dbReference>
<comment type="similarity">
    <text evidence="1">Belongs to the multi antimicrobial extrusion (MATE) (TC 2.A.66.1) family.</text>
</comment>
<sequence length="67" mass="7115">MYFLGDLGSPTLAGCSLALSSANITAYSVFSGLTVGTETICSQAIGVKRCNLFRATIRRGMILLVFH</sequence>
<accession>A0A0D3EAU9</accession>
<reference evidence="2" key="2">
    <citation type="submission" date="2015-03" db="UniProtKB">
        <authorList>
            <consortium name="EnsemblPlants"/>
        </authorList>
    </citation>
    <scope>IDENTIFICATION</scope>
</reference>
<dbReference type="Proteomes" id="UP000032141">
    <property type="component" value="Chromosome C9"/>
</dbReference>
<protein>
    <submittedName>
        <fullName evidence="2">Uncharacterized protein</fullName>
    </submittedName>
</protein>
<keyword evidence="3" id="KW-1185">Reference proteome</keyword>
<dbReference type="InterPro" id="IPR002528">
    <property type="entry name" value="MATE_fam"/>
</dbReference>
<dbReference type="Gramene" id="Bo9g113840.1">
    <property type="protein sequence ID" value="Bo9g113840.1"/>
    <property type="gene ID" value="Bo9g113840"/>
</dbReference>
<evidence type="ECO:0000313" key="3">
    <source>
        <dbReference type="Proteomes" id="UP000032141"/>
    </source>
</evidence>
<dbReference type="STRING" id="109376.A0A0D3EAU9"/>
<dbReference type="HOGENOM" id="CLU_2815978_0_0_1"/>
<dbReference type="GO" id="GO:0042910">
    <property type="term" value="F:xenobiotic transmembrane transporter activity"/>
    <property type="evidence" value="ECO:0007669"/>
    <property type="project" value="InterPro"/>
</dbReference>
<dbReference type="GO" id="GO:0016020">
    <property type="term" value="C:membrane"/>
    <property type="evidence" value="ECO:0007669"/>
    <property type="project" value="InterPro"/>
</dbReference>
<dbReference type="Pfam" id="PF01554">
    <property type="entry name" value="MatE"/>
    <property type="match status" value="1"/>
</dbReference>
<reference evidence="2 3" key="1">
    <citation type="journal article" date="2014" name="Genome Biol.">
        <title>Transcriptome and methylome profiling reveals relics of genome dominance in the mesopolyploid Brassica oleracea.</title>
        <authorList>
            <person name="Parkin I.A."/>
            <person name="Koh C."/>
            <person name="Tang H."/>
            <person name="Robinson S.J."/>
            <person name="Kagale S."/>
            <person name="Clarke W.E."/>
            <person name="Town C.D."/>
            <person name="Nixon J."/>
            <person name="Krishnakumar V."/>
            <person name="Bidwell S.L."/>
            <person name="Denoeud F."/>
            <person name="Belcram H."/>
            <person name="Links M.G."/>
            <person name="Just J."/>
            <person name="Clarke C."/>
            <person name="Bender T."/>
            <person name="Huebert T."/>
            <person name="Mason A.S."/>
            <person name="Pires J.C."/>
            <person name="Barker G."/>
            <person name="Moore J."/>
            <person name="Walley P.G."/>
            <person name="Manoli S."/>
            <person name="Batley J."/>
            <person name="Edwards D."/>
            <person name="Nelson M.N."/>
            <person name="Wang X."/>
            <person name="Paterson A.H."/>
            <person name="King G."/>
            <person name="Bancroft I."/>
            <person name="Chalhoub B."/>
            <person name="Sharpe A.G."/>
        </authorList>
    </citation>
    <scope>NUCLEOTIDE SEQUENCE</scope>
    <source>
        <strain evidence="2 3">cv. TO1000</strain>
    </source>
</reference>
<proteinExistence type="inferred from homology"/>
<dbReference type="EnsemblPlants" id="Bo9g113840.1">
    <property type="protein sequence ID" value="Bo9g113840.1"/>
    <property type="gene ID" value="Bo9g113840"/>
</dbReference>
<dbReference type="OMA" id="RCNLFRA"/>
<dbReference type="AlphaFoldDB" id="A0A0D3EAU9"/>
<dbReference type="GO" id="GO:0015297">
    <property type="term" value="F:antiporter activity"/>
    <property type="evidence" value="ECO:0007669"/>
    <property type="project" value="InterPro"/>
</dbReference>
<evidence type="ECO:0000313" key="2">
    <source>
        <dbReference type="EnsemblPlants" id="Bo9g113840.1"/>
    </source>
</evidence>